<evidence type="ECO:0000313" key="1">
    <source>
        <dbReference type="EMBL" id="EMO43773.1"/>
    </source>
</evidence>
<accession>M6V2K8</accession>
<name>M6V2K8_9LEPT</name>
<evidence type="ECO:0000313" key="2">
    <source>
        <dbReference type="Proteomes" id="UP000012160"/>
    </source>
</evidence>
<comment type="caution">
    <text evidence="1">The sequence shown here is derived from an EMBL/GenBank/DDBJ whole genome shotgun (WGS) entry which is preliminary data.</text>
</comment>
<organism evidence="1 2">
    <name type="scientific">Leptospira santarosai str. ZUN179</name>
    <dbReference type="NCBI Taxonomy" id="1049985"/>
    <lineage>
        <taxon>Bacteria</taxon>
        <taxon>Pseudomonadati</taxon>
        <taxon>Spirochaetota</taxon>
        <taxon>Spirochaetia</taxon>
        <taxon>Leptospirales</taxon>
        <taxon>Leptospiraceae</taxon>
        <taxon>Leptospira</taxon>
    </lineage>
</organism>
<dbReference type="AlphaFoldDB" id="M6V2K8"/>
<gene>
    <name evidence="1" type="ORF">LEP1GSC187_0524</name>
</gene>
<dbReference type="RefSeq" id="WP_004486505.1">
    <property type="nucleotide sequence ID" value="NZ_AHOQ02000048.1"/>
</dbReference>
<proteinExistence type="predicted"/>
<dbReference type="EMBL" id="AHOQ02000048">
    <property type="protein sequence ID" value="EMO43773.1"/>
    <property type="molecule type" value="Genomic_DNA"/>
</dbReference>
<dbReference type="Proteomes" id="UP000012160">
    <property type="component" value="Unassembled WGS sequence"/>
</dbReference>
<sequence>MLPNELLEKFNRGNDCEVVIPGLEHEDGRPVTVTLPINSSTIGLHTRLSEINKRMVAIENDHVEWFNITTNEFQRLCEEYNKNLGDAAINLQDFAANFYNLVPEPLREEWLKGQNETIRLRGEYEKILRSKFYALVSNADEYVAILDVIPFQYPNYSNYLSFLGRLEIATPRRTDPEKK</sequence>
<reference evidence="1 2" key="1">
    <citation type="submission" date="2013-01" db="EMBL/GenBank/DDBJ databases">
        <authorList>
            <person name="Harkins D.M."/>
            <person name="Durkin A.S."/>
            <person name="Brinkac L.M."/>
            <person name="Haft D.H."/>
            <person name="Selengut J.D."/>
            <person name="Sanka R."/>
            <person name="DePew J."/>
            <person name="Purushe J."/>
            <person name="Matthias M.A."/>
            <person name="Vinetz J.M."/>
            <person name="Sutton G.G."/>
            <person name="Nierman W.C."/>
            <person name="Fouts D.E."/>
        </authorList>
    </citation>
    <scope>NUCLEOTIDE SEQUENCE [LARGE SCALE GENOMIC DNA]</scope>
    <source>
        <strain evidence="1 2">ZUN179</strain>
    </source>
</reference>
<protein>
    <submittedName>
        <fullName evidence="1">Uncharacterized protein</fullName>
    </submittedName>
</protein>